<accession>A0A848E9H3</accession>
<dbReference type="PANTHER" id="PTHR43968">
    <property type="match status" value="1"/>
</dbReference>
<dbReference type="InterPro" id="IPR050983">
    <property type="entry name" value="GST_Omega/HSP26"/>
</dbReference>
<dbReference type="PROSITE" id="PS50404">
    <property type="entry name" value="GST_NTER"/>
    <property type="match status" value="1"/>
</dbReference>
<dbReference type="GO" id="GO:0016740">
    <property type="term" value="F:transferase activity"/>
    <property type="evidence" value="ECO:0007669"/>
    <property type="project" value="UniProtKB-KW"/>
</dbReference>
<dbReference type="CDD" id="cd03049">
    <property type="entry name" value="GST_N_3"/>
    <property type="match status" value="1"/>
</dbReference>
<dbReference type="Gene3D" id="1.20.1050.10">
    <property type="match status" value="1"/>
</dbReference>
<sequence>MKLHYSPASPYVRKVMACAFARGLDGRIEKVDTNPHVSPAGLLADNPLSKVPALVADDGTAIYDSPVICEYLDTIGDAPALFPPTGTPARLAAQIMHATADGIMDAAVARRMQMALPQDDGRKAFDARQKAAIDRALGVLEKTPPKGLAHIGEIATACALGYLDFRFGQEPWREAHPKLAAWFAEVSKAAPIAQTVPVG</sequence>
<dbReference type="Proteomes" id="UP000548582">
    <property type="component" value="Unassembled WGS sequence"/>
</dbReference>
<dbReference type="InterPro" id="IPR004045">
    <property type="entry name" value="Glutathione_S-Trfase_N"/>
</dbReference>
<keyword evidence="2" id="KW-0808">Transferase</keyword>
<name>A0A848E9H3_9PROT</name>
<protein>
    <submittedName>
        <fullName evidence="2">Glutathione S-transferase</fullName>
    </submittedName>
</protein>
<organism evidence="2 3">
    <name type="scientific">Neoroseomonas marina</name>
    <dbReference type="NCBI Taxonomy" id="1232220"/>
    <lineage>
        <taxon>Bacteria</taxon>
        <taxon>Pseudomonadati</taxon>
        <taxon>Pseudomonadota</taxon>
        <taxon>Alphaproteobacteria</taxon>
        <taxon>Acetobacterales</taxon>
        <taxon>Acetobacteraceae</taxon>
        <taxon>Neoroseomonas</taxon>
    </lineage>
</organism>
<evidence type="ECO:0000313" key="2">
    <source>
        <dbReference type="EMBL" id="NMJ40812.1"/>
    </source>
</evidence>
<evidence type="ECO:0000259" key="1">
    <source>
        <dbReference type="PROSITE" id="PS50404"/>
    </source>
</evidence>
<dbReference type="EMBL" id="JABBKX010000002">
    <property type="protein sequence ID" value="NMJ40812.1"/>
    <property type="molecule type" value="Genomic_DNA"/>
</dbReference>
<dbReference type="InterPro" id="IPR036249">
    <property type="entry name" value="Thioredoxin-like_sf"/>
</dbReference>
<dbReference type="Gene3D" id="3.40.30.10">
    <property type="entry name" value="Glutaredoxin"/>
    <property type="match status" value="1"/>
</dbReference>
<dbReference type="SUPFAM" id="SSF52833">
    <property type="entry name" value="Thioredoxin-like"/>
    <property type="match status" value="1"/>
</dbReference>
<dbReference type="RefSeq" id="WP_170053079.1">
    <property type="nucleotide sequence ID" value="NZ_JABBKX010000002.1"/>
</dbReference>
<dbReference type="SUPFAM" id="SSF47616">
    <property type="entry name" value="GST C-terminal domain-like"/>
    <property type="match status" value="1"/>
</dbReference>
<gene>
    <name evidence="2" type="ORF">GWK16_06135</name>
</gene>
<reference evidence="2 3" key="1">
    <citation type="submission" date="2020-03" db="EMBL/GenBank/DDBJ databases">
        <authorList>
            <person name="Sun Q."/>
        </authorList>
    </citation>
    <scope>NUCLEOTIDE SEQUENCE [LARGE SCALE GENOMIC DNA]</scope>
    <source>
        <strain evidence="2 3">JC162</strain>
    </source>
</reference>
<feature type="domain" description="GST N-terminal" evidence="1">
    <location>
        <begin position="1"/>
        <end position="80"/>
    </location>
</feature>
<dbReference type="Pfam" id="PF13409">
    <property type="entry name" value="GST_N_2"/>
    <property type="match status" value="1"/>
</dbReference>
<keyword evidence="3" id="KW-1185">Reference proteome</keyword>
<dbReference type="AlphaFoldDB" id="A0A848E9H3"/>
<dbReference type="CDD" id="cd03205">
    <property type="entry name" value="GST_C_6"/>
    <property type="match status" value="1"/>
</dbReference>
<comment type="caution">
    <text evidence="2">The sequence shown here is derived from an EMBL/GenBank/DDBJ whole genome shotgun (WGS) entry which is preliminary data.</text>
</comment>
<dbReference type="InterPro" id="IPR036282">
    <property type="entry name" value="Glutathione-S-Trfase_C_sf"/>
</dbReference>
<proteinExistence type="predicted"/>
<dbReference type="GO" id="GO:0005737">
    <property type="term" value="C:cytoplasm"/>
    <property type="evidence" value="ECO:0007669"/>
    <property type="project" value="TreeGrafter"/>
</dbReference>
<dbReference type="Pfam" id="PF13410">
    <property type="entry name" value="GST_C_2"/>
    <property type="match status" value="1"/>
</dbReference>
<evidence type="ECO:0000313" key="3">
    <source>
        <dbReference type="Proteomes" id="UP000548582"/>
    </source>
</evidence>
<dbReference type="PANTHER" id="PTHR43968:SF6">
    <property type="entry name" value="GLUTATHIONE S-TRANSFERASE OMEGA"/>
    <property type="match status" value="1"/>
</dbReference>